<protein>
    <submittedName>
        <fullName evidence="3">(R)-stereoselective amidase</fullName>
        <ecNumber evidence="3">3.5.1.100</ecNumber>
    </submittedName>
</protein>
<dbReference type="RefSeq" id="WP_055113940.1">
    <property type="nucleotide sequence ID" value="NZ_CXWA01000001.1"/>
</dbReference>
<dbReference type="EC" id="3.5.1.100" evidence="3"/>
<dbReference type="Gene3D" id="3.60.110.10">
    <property type="entry name" value="Carbon-nitrogen hydrolase"/>
    <property type="match status" value="1"/>
</dbReference>
<evidence type="ECO:0000256" key="1">
    <source>
        <dbReference type="ARBA" id="ARBA00022801"/>
    </source>
</evidence>
<dbReference type="GO" id="GO:0016811">
    <property type="term" value="F:hydrolase activity, acting on carbon-nitrogen (but not peptide) bonds, in linear amides"/>
    <property type="evidence" value="ECO:0007669"/>
    <property type="project" value="UniProtKB-ARBA"/>
</dbReference>
<evidence type="ECO:0000259" key="2">
    <source>
        <dbReference type="PROSITE" id="PS50263"/>
    </source>
</evidence>
<dbReference type="Proteomes" id="UP000049983">
    <property type="component" value="Unassembled WGS sequence"/>
</dbReference>
<proteinExistence type="predicted"/>
<dbReference type="OrthoDB" id="9811121at2"/>
<dbReference type="PANTHER" id="PTHR43674:SF2">
    <property type="entry name" value="BETA-UREIDOPROPIONASE"/>
    <property type="match status" value="1"/>
</dbReference>
<dbReference type="Pfam" id="PF00795">
    <property type="entry name" value="CN_hydrolase"/>
    <property type="match status" value="1"/>
</dbReference>
<dbReference type="STRING" id="311410.LA5095_01739"/>
<dbReference type="PROSITE" id="PS50263">
    <property type="entry name" value="CN_HYDROLASE"/>
    <property type="match status" value="1"/>
</dbReference>
<sequence length="281" mass="31763">MTSDETLTILACQIDVPPTVSVQDRDAHLANTVAKVRARLDGSVSVDLVVLPELSSIDYSREAFAGLNELAEPVDGASFGAWRQLAQEFKIYVSYGFARSGKGGPFISTGVVGPDGELVGYYDKLHLAQYGASMEKEYFHRGNHLFAFEVKGFRLAPIICYDIRIPELTRTLVVDQNVDVILHCGAYYRDESFHTWHAFATARALENQVFFLSLNRAGETYGNSLFCLPWQDEKTPPLSFAERSEDFQVISLDRKTLQKARRDYTFLKDRLEHYRIDLMKA</sequence>
<keyword evidence="1 3" id="KW-0378">Hydrolase</keyword>
<dbReference type="InterPro" id="IPR003010">
    <property type="entry name" value="C-N_Hydrolase"/>
</dbReference>
<organism evidence="3 4">
    <name type="scientific">Roseibium album</name>
    <dbReference type="NCBI Taxonomy" id="311410"/>
    <lineage>
        <taxon>Bacteria</taxon>
        <taxon>Pseudomonadati</taxon>
        <taxon>Pseudomonadota</taxon>
        <taxon>Alphaproteobacteria</taxon>
        <taxon>Hyphomicrobiales</taxon>
        <taxon>Stappiaceae</taxon>
        <taxon>Roseibium</taxon>
    </lineage>
</organism>
<name>A0A0M6Z4Q5_9HYPH</name>
<dbReference type="InterPro" id="IPR050345">
    <property type="entry name" value="Aliph_Amidase/BUP"/>
</dbReference>
<dbReference type="SUPFAM" id="SSF56317">
    <property type="entry name" value="Carbon-nitrogen hydrolase"/>
    <property type="match status" value="1"/>
</dbReference>
<reference evidence="4" key="1">
    <citation type="submission" date="2015-07" db="EMBL/GenBank/DDBJ databases">
        <authorList>
            <person name="Rodrigo-Torres Lidia"/>
            <person name="Arahal R.David."/>
        </authorList>
    </citation>
    <scope>NUCLEOTIDE SEQUENCE [LARGE SCALE GENOMIC DNA]</scope>
    <source>
        <strain evidence="4">CECT 5096</strain>
    </source>
</reference>
<evidence type="ECO:0000313" key="4">
    <source>
        <dbReference type="Proteomes" id="UP000049983"/>
    </source>
</evidence>
<dbReference type="AlphaFoldDB" id="A0A0M6Z4Q5"/>
<feature type="domain" description="CN hydrolase" evidence="2">
    <location>
        <begin position="7"/>
        <end position="254"/>
    </location>
</feature>
<dbReference type="PANTHER" id="PTHR43674">
    <property type="entry name" value="NITRILASE C965.09-RELATED"/>
    <property type="match status" value="1"/>
</dbReference>
<dbReference type="CDD" id="cd07197">
    <property type="entry name" value="nitrilase"/>
    <property type="match status" value="1"/>
</dbReference>
<keyword evidence="4" id="KW-1185">Reference proteome</keyword>
<dbReference type="GeneID" id="97670359"/>
<gene>
    <name evidence="3" type="primary">ramA_2</name>
    <name evidence="3" type="ORF">LA5096_02993</name>
</gene>
<dbReference type="EMBL" id="CXWC01000010">
    <property type="protein sequence ID" value="CTQ71645.1"/>
    <property type="molecule type" value="Genomic_DNA"/>
</dbReference>
<dbReference type="InterPro" id="IPR036526">
    <property type="entry name" value="C-N_Hydrolase_sf"/>
</dbReference>
<evidence type="ECO:0000313" key="3">
    <source>
        <dbReference type="EMBL" id="CTQ71645.1"/>
    </source>
</evidence>
<accession>A0A0M6Z4Q5</accession>